<dbReference type="CDD" id="cd19991">
    <property type="entry name" value="PBP1_ABC_xylose_binding"/>
    <property type="match status" value="1"/>
</dbReference>
<gene>
    <name evidence="4" type="ordered locus">AXY_04130</name>
</gene>
<feature type="domain" description="Periplasmic binding protein" evidence="3">
    <location>
        <begin position="56"/>
        <end position="314"/>
    </location>
</feature>
<dbReference type="GO" id="GO:0030246">
    <property type="term" value="F:carbohydrate binding"/>
    <property type="evidence" value="ECO:0007669"/>
    <property type="project" value="TreeGrafter"/>
</dbReference>
<dbReference type="Pfam" id="PF13407">
    <property type="entry name" value="Peripla_BP_4"/>
    <property type="match status" value="1"/>
</dbReference>
<dbReference type="PROSITE" id="PS51257">
    <property type="entry name" value="PROKAR_LIPOPROTEIN"/>
    <property type="match status" value="1"/>
</dbReference>
<evidence type="ECO:0000256" key="1">
    <source>
        <dbReference type="ARBA" id="ARBA00004196"/>
    </source>
</evidence>
<evidence type="ECO:0000313" key="4">
    <source>
        <dbReference type="EMBL" id="BAM46545.1"/>
    </source>
</evidence>
<sequence length="368" mass="40345">MLVKNRHVMIIILLCCTWFIGCTPSSEEQDQANQQTNIVEADDENHENEGNERLKIGLSMDTLEEERWEKDRDMFVEAIEALGAKIEVKTANGNDALQISQAETLISQGIDLLVLVPHNAEAAATIVGKAQMAEIPVISYDRLVKNANIDLYISFDNEKIGILQAETMVELVPKGNYVYIGGPATDNNAHLMRNGVYSVLQPYIAQGDITVVYDQWTDGWLTVNAKNNMMAALEANHNQIDAVIAANDATAGAVHEALVEYGLSGQVPIVGQDAELLGLHRIISGDQAMTVYKSIKDLASQAADIAVRMAKGEEIETDRTINNGKKDVPTVLLTPIAVTKDNIEETVIADGFHRAEDIYQNNSSKDLE</sequence>
<proteinExistence type="predicted"/>
<dbReference type="KEGG" id="axl:AXY_04130"/>
<dbReference type="OrthoDB" id="9769193at2"/>
<dbReference type="PANTHER" id="PTHR30036">
    <property type="entry name" value="D-XYLOSE-BINDING PERIPLASMIC PROTEIN"/>
    <property type="match status" value="1"/>
</dbReference>
<protein>
    <submittedName>
        <fullName evidence="4">Sugar ABC transporter sugar-binding protein</fullName>
    </submittedName>
</protein>
<dbReference type="SUPFAM" id="SSF53822">
    <property type="entry name" value="Periplasmic binding protein-like I"/>
    <property type="match status" value="1"/>
</dbReference>
<reference evidence="4 5" key="1">
    <citation type="submission" date="2011-01" db="EMBL/GenBank/DDBJ databases">
        <title>Whole genome sequence of Amphibacillus xylinus NBRC 15112.</title>
        <authorList>
            <person name="Nakazawa H."/>
            <person name="Katano Y."/>
            <person name="Nakamura S."/>
            <person name="Sasagawa M."/>
            <person name="Fukada J."/>
            <person name="Arai T."/>
            <person name="Sasakura N."/>
            <person name="Mochizuki D."/>
            <person name="Hosoyama A."/>
            <person name="Harada K."/>
            <person name="Horikawa H."/>
            <person name="Kato Y."/>
            <person name="Harada T."/>
            <person name="Sasaki K."/>
            <person name="Sekiguchi M."/>
            <person name="Hodoyama M."/>
            <person name="Nishiko R."/>
            <person name="Narita H."/>
            <person name="Hanamaki A."/>
            <person name="Hata C."/>
            <person name="Konno Y."/>
            <person name="Niimura Y."/>
            <person name="Yamazaki S."/>
            <person name="Fujita N."/>
        </authorList>
    </citation>
    <scope>NUCLEOTIDE SEQUENCE [LARGE SCALE GENOMIC DNA]</scope>
    <source>
        <strain evidence="5">ATCC 51415 / DSM 6626 / JCM 7361 / LMG 17667 / NBRC 15112 / Ep01</strain>
    </source>
</reference>
<dbReference type="RefSeq" id="WP_015009151.1">
    <property type="nucleotide sequence ID" value="NC_018704.1"/>
</dbReference>
<evidence type="ECO:0000259" key="3">
    <source>
        <dbReference type="Pfam" id="PF13407"/>
    </source>
</evidence>
<dbReference type="Proteomes" id="UP000006294">
    <property type="component" value="Chromosome"/>
</dbReference>
<dbReference type="eggNOG" id="COG4213">
    <property type="taxonomic scope" value="Bacteria"/>
</dbReference>
<name>K0IVT9_AMPXN</name>
<dbReference type="GO" id="GO:0030288">
    <property type="term" value="C:outer membrane-bounded periplasmic space"/>
    <property type="evidence" value="ECO:0007669"/>
    <property type="project" value="TreeGrafter"/>
</dbReference>
<accession>K0IVT9</accession>
<keyword evidence="2" id="KW-0732">Signal</keyword>
<organism evidence="4 5">
    <name type="scientific">Amphibacillus xylanus (strain ATCC 51415 / DSM 6626 / JCM 7361 / LMG 17667 / NBRC 15112 / Ep01)</name>
    <dbReference type="NCBI Taxonomy" id="698758"/>
    <lineage>
        <taxon>Bacteria</taxon>
        <taxon>Bacillati</taxon>
        <taxon>Bacillota</taxon>
        <taxon>Bacilli</taxon>
        <taxon>Bacillales</taxon>
        <taxon>Bacillaceae</taxon>
        <taxon>Amphibacillus</taxon>
    </lineage>
</organism>
<evidence type="ECO:0000256" key="2">
    <source>
        <dbReference type="ARBA" id="ARBA00022729"/>
    </source>
</evidence>
<dbReference type="PATRIC" id="fig|698758.3.peg.415"/>
<keyword evidence="5" id="KW-1185">Reference proteome</keyword>
<dbReference type="InterPro" id="IPR050555">
    <property type="entry name" value="Bact_Solute-Bind_Prot2"/>
</dbReference>
<dbReference type="InterPro" id="IPR028082">
    <property type="entry name" value="Peripla_BP_I"/>
</dbReference>
<dbReference type="AlphaFoldDB" id="K0IVT9"/>
<dbReference type="EMBL" id="AP012050">
    <property type="protein sequence ID" value="BAM46545.1"/>
    <property type="molecule type" value="Genomic_DNA"/>
</dbReference>
<dbReference type="STRING" id="698758.AXY_04130"/>
<dbReference type="PANTHER" id="PTHR30036:SF1">
    <property type="entry name" value="D-XYLOSE-BINDING PERIPLASMIC PROTEIN"/>
    <property type="match status" value="1"/>
</dbReference>
<dbReference type="InterPro" id="IPR025997">
    <property type="entry name" value="SBP_2_dom"/>
</dbReference>
<dbReference type="Gene3D" id="3.40.50.2300">
    <property type="match status" value="2"/>
</dbReference>
<evidence type="ECO:0000313" key="5">
    <source>
        <dbReference type="Proteomes" id="UP000006294"/>
    </source>
</evidence>
<comment type="subcellular location">
    <subcellularLocation>
        <location evidence="1">Cell envelope</location>
    </subcellularLocation>
</comment>
<dbReference type="HOGENOM" id="CLU_037628_13_0_9"/>